<dbReference type="NCBIfam" id="TIGR01842">
    <property type="entry name" value="type_I_sec_PrtD"/>
    <property type="match status" value="1"/>
</dbReference>
<dbReference type="FunFam" id="1.20.1560.10:FF:000109">
    <property type="entry name" value="Alkaline protease secretion ATP-binding protein aprD"/>
    <property type="match status" value="1"/>
</dbReference>
<feature type="domain" description="ABC transmembrane type-1" evidence="9">
    <location>
        <begin position="25"/>
        <end position="300"/>
    </location>
</feature>
<feature type="domain" description="ABC transporter" evidence="8">
    <location>
        <begin position="331"/>
        <end position="567"/>
    </location>
</feature>
<dbReference type="InterPro" id="IPR003439">
    <property type="entry name" value="ABC_transporter-like_ATP-bd"/>
</dbReference>
<evidence type="ECO:0000256" key="1">
    <source>
        <dbReference type="ARBA" id="ARBA00004651"/>
    </source>
</evidence>
<keyword evidence="3" id="KW-0547">Nucleotide-binding</keyword>
<dbReference type="GO" id="GO:0005524">
    <property type="term" value="F:ATP binding"/>
    <property type="evidence" value="ECO:0007669"/>
    <property type="project" value="UniProtKB-KW"/>
</dbReference>
<dbReference type="GO" id="GO:0030253">
    <property type="term" value="P:protein secretion by the type I secretion system"/>
    <property type="evidence" value="ECO:0007669"/>
    <property type="project" value="InterPro"/>
</dbReference>
<accession>A0A5B8I6D5</accession>
<dbReference type="PROSITE" id="PS00211">
    <property type="entry name" value="ABC_TRANSPORTER_1"/>
    <property type="match status" value="1"/>
</dbReference>
<dbReference type="PANTHER" id="PTHR43394">
    <property type="entry name" value="ATP-DEPENDENT PERMEASE MDL1, MITOCHONDRIAL"/>
    <property type="match status" value="1"/>
</dbReference>
<feature type="transmembrane region" description="Helical" evidence="7">
    <location>
        <begin position="56"/>
        <end position="76"/>
    </location>
</feature>
<dbReference type="PANTHER" id="PTHR43394:SF1">
    <property type="entry name" value="ATP-BINDING CASSETTE SUB-FAMILY B MEMBER 10, MITOCHONDRIAL"/>
    <property type="match status" value="1"/>
</dbReference>
<proteinExistence type="predicted"/>
<comment type="subcellular location">
    <subcellularLocation>
        <location evidence="1">Cell membrane</location>
        <topology evidence="1">Multi-pass membrane protein</topology>
    </subcellularLocation>
</comment>
<dbReference type="InterPro" id="IPR047957">
    <property type="entry name" value="ABC_AprD-like_6TM"/>
</dbReference>
<dbReference type="Gene3D" id="3.40.50.300">
    <property type="entry name" value="P-loop containing nucleotide triphosphate hydrolases"/>
    <property type="match status" value="1"/>
</dbReference>
<evidence type="ECO:0000313" key="10">
    <source>
        <dbReference type="EMBL" id="QDX30074.1"/>
    </source>
</evidence>
<name>A0A5B8I6D5_9GAMM</name>
<dbReference type="SUPFAM" id="SSF90123">
    <property type="entry name" value="ABC transporter transmembrane region"/>
    <property type="match status" value="1"/>
</dbReference>
<dbReference type="STRING" id="568768.GCA_000406125_01923"/>
<dbReference type="InterPro" id="IPR011527">
    <property type="entry name" value="ABC1_TM_dom"/>
</dbReference>
<keyword evidence="6 7" id="KW-0472">Membrane</keyword>
<dbReference type="GO" id="GO:0030256">
    <property type="term" value="C:type I protein secretion system complex"/>
    <property type="evidence" value="ECO:0007669"/>
    <property type="project" value="InterPro"/>
</dbReference>
<reference evidence="10 11" key="1">
    <citation type="journal article" date="2019" name="Environ. Microbiol.">
        <title>The phytopathogenic nature of Dickeya aquatica 174/2 and the dynamic early evolution of Dickeya pathogenicity.</title>
        <authorList>
            <person name="Duprey A."/>
            <person name="Taib N."/>
            <person name="Leonard S."/>
            <person name="Garin T."/>
            <person name="Flandrois J.P."/>
            <person name="Nasser W."/>
            <person name="Brochier-Armanet C."/>
            <person name="Reverchon S."/>
        </authorList>
    </citation>
    <scope>NUCLEOTIDE SEQUENCE [LARGE SCALE GENOMIC DNA]</scope>
    <source>
        <strain evidence="10 11">NCPPB 569</strain>
    </source>
</reference>
<sequence>MNASSEQDRSLFGVLRQFRRSFWSVGIFSAIINLLMLAPSVYMLQVYDRVLASGNGVTLLMLTLLMVGLCAFMGALEWVRSLLVVRLGTRIDLALNQDVFNAAFARNLEAGDGRAGLALTDLTLLRQFITGNALFAFFDVPWFPLFLLVLFLLHPWLGLLALGGTVVLVVLTWLNQRLTSQPLAEANQQSQQATHLADAQLRNADVIEAMGMLSNLRQRWLARHYRFISLQNLASERAAAVGGASKYSRIALQSLMLGLGALLAIEGKITPGMMIAGSILVGRVLSPIDQLIAVWKQWSSARIAWQRLTRLIAAYPPRSIGMALPAPEGNLSVEQVLLRSAQDNGKARLQNIHFSLRAGETLVILGASGSGKSSLARLLAGAQAPTQGKVRLDGADLNLVDKTVFGPAIGYLPQDVQLFRGTLAENIARFGDAVPEKVVAAAKLAGVHELILSLPNGYDTELGEGGSGLSGGQRQRIGLARAMYDEPCLLILDEPNASLDSEGDQALMQAIVVLQKRGATVVLITHRPALTTLAQKILILHEGHQQRIGLARDVLTELQQRSAANQARMNTPAVMPQ</sequence>
<dbReference type="SUPFAM" id="SSF52540">
    <property type="entry name" value="P-loop containing nucleoside triphosphate hydrolases"/>
    <property type="match status" value="1"/>
</dbReference>
<evidence type="ECO:0000313" key="11">
    <source>
        <dbReference type="Proteomes" id="UP000320591"/>
    </source>
</evidence>
<dbReference type="Pfam" id="PF00005">
    <property type="entry name" value="ABC_tran"/>
    <property type="match status" value="1"/>
</dbReference>
<dbReference type="Pfam" id="PF00664">
    <property type="entry name" value="ABC_membrane"/>
    <property type="match status" value="1"/>
</dbReference>
<dbReference type="InterPro" id="IPR003593">
    <property type="entry name" value="AAA+_ATPase"/>
</dbReference>
<dbReference type="AlphaFoldDB" id="A0A5B8I6D5"/>
<dbReference type="GO" id="GO:0015421">
    <property type="term" value="F:ABC-type oligopeptide transporter activity"/>
    <property type="evidence" value="ECO:0007669"/>
    <property type="project" value="TreeGrafter"/>
</dbReference>
<organism evidence="10 11">
    <name type="scientific">Dickeya poaceiphila</name>
    <dbReference type="NCBI Taxonomy" id="568768"/>
    <lineage>
        <taxon>Bacteria</taxon>
        <taxon>Pseudomonadati</taxon>
        <taxon>Pseudomonadota</taxon>
        <taxon>Gammaproteobacteria</taxon>
        <taxon>Enterobacterales</taxon>
        <taxon>Pectobacteriaceae</taxon>
        <taxon>Dickeya</taxon>
    </lineage>
</organism>
<dbReference type="SMART" id="SM00382">
    <property type="entry name" value="AAA"/>
    <property type="match status" value="1"/>
</dbReference>
<dbReference type="InterPro" id="IPR036640">
    <property type="entry name" value="ABC1_TM_sf"/>
</dbReference>
<dbReference type="OrthoDB" id="9787557at2"/>
<dbReference type="KEGG" id="dic:Dpoa569_0001930"/>
<dbReference type="RefSeq" id="WP_042870568.1">
    <property type="nucleotide sequence ID" value="NZ_CM001975.1"/>
</dbReference>
<dbReference type="EMBL" id="CP042220">
    <property type="protein sequence ID" value="QDX30074.1"/>
    <property type="molecule type" value="Genomic_DNA"/>
</dbReference>
<protein>
    <submittedName>
        <fullName evidence="10">Type I secretion system permease/ATPase</fullName>
    </submittedName>
</protein>
<evidence type="ECO:0000256" key="3">
    <source>
        <dbReference type="ARBA" id="ARBA00022741"/>
    </source>
</evidence>
<dbReference type="Proteomes" id="UP000320591">
    <property type="component" value="Chromosome"/>
</dbReference>
<keyword evidence="5 7" id="KW-1133">Transmembrane helix</keyword>
<evidence type="ECO:0000256" key="6">
    <source>
        <dbReference type="ARBA" id="ARBA00023136"/>
    </source>
</evidence>
<dbReference type="GO" id="GO:0005886">
    <property type="term" value="C:plasma membrane"/>
    <property type="evidence" value="ECO:0007669"/>
    <property type="project" value="UniProtKB-SubCell"/>
</dbReference>
<keyword evidence="2 7" id="KW-0812">Transmembrane</keyword>
<feature type="transmembrane region" description="Helical" evidence="7">
    <location>
        <begin position="133"/>
        <end position="150"/>
    </location>
</feature>
<keyword evidence="11" id="KW-1185">Reference proteome</keyword>
<evidence type="ECO:0000259" key="9">
    <source>
        <dbReference type="PROSITE" id="PS50929"/>
    </source>
</evidence>
<dbReference type="Gene3D" id="1.20.1560.10">
    <property type="entry name" value="ABC transporter type 1, transmembrane domain"/>
    <property type="match status" value="1"/>
</dbReference>
<evidence type="ECO:0000256" key="7">
    <source>
        <dbReference type="SAM" id="Phobius"/>
    </source>
</evidence>
<evidence type="ECO:0000256" key="5">
    <source>
        <dbReference type="ARBA" id="ARBA00022989"/>
    </source>
</evidence>
<dbReference type="PROSITE" id="PS50929">
    <property type="entry name" value="ABC_TM1F"/>
    <property type="match status" value="1"/>
</dbReference>
<keyword evidence="4" id="KW-0067">ATP-binding</keyword>
<gene>
    <name evidence="10" type="ORF">Dpoa569_0001930</name>
</gene>
<dbReference type="InterPro" id="IPR017871">
    <property type="entry name" value="ABC_transporter-like_CS"/>
</dbReference>
<dbReference type="CDD" id="cd18586">
    <property type="entry name" value="ABC_6TM_PrtD_like"/>
    <property type="match status" value="1"/>
</dbReference>
<dbReference type="InterPro" id="IPR027417">
    <property type="entry name" value="P-loop_NTPase"/>
</dbReference>
<dbReference type="PROSITE" id="PS50893">
    <property type="entry name" value="ABC_TRANSPORTER_2"/>
    <property type="match status" value="1"/>
</dbReference>
<feature type="transmembrane region" description="Helical" evidence="7">
    <location>
        <begin position="156"/>
        <end position="174"/>
    </location>
</feature>
<dbReference type="GO" id="GO:0016887">
    <property type="term" value="F:ATP hydrolysis activity"/>
    <property type="evidence" value="ECO:0007669"/>
    <property type="project" value="InterPro"/>
</dbReference>
<dbReference type="InterPro" id="IPR010128">
    <property type="entry name" value="ATPase_T1SS_PrtD-like"/>
</dbReference>
<evidence type="ECO:0000256" key="2">
    <source>
        <dbReference type="ARBA" id="ARBA00022692"/>
    </source>
</evidence>
<feature type="transmembrane region" description="Helical" evidence="7">
    <location>
        <begin position="21"/>
        <end position="44"/>
    </location>
</feature>
<evidence type="ECO:0000256" key="4">
    <source>
        <dbReference type="ARBA" id="ARBA00022840"/>
    </source>
</evidence>
<dbReference type="InterPro" id="IPR039421">
    <property type="entry name" value="Type_1_exporter"/>
</dbReference>
<evidence type="ECO:0000259" key="8">
    <source>
        <dbReference type="PROSITE" id="PS50893"/>
    </source>
</evidence>